<proteinExistence type="predicted"/>
<dbReference type="PANTHER" id="PTHR45138">
    <property type="entry name" value="REGULATORY COMPONENTS OF SENSORY TRANSDUCTION SYSTEM"/>
    <property type="match status" value="1"/>
</dbReference>
<reference evidence="9 12" key="2">
    <citation type="submission" date="2015-08" db="EMBL/GenBank/DDBJ databases">
        <title>Draft Genome Sequences of Vibrio parahaemolyticus Strains.</title>
        <authorList>
            <person name="Gonzalez-Escalona N."/>
            <person name="DePaola A."/>
        </authorList>
    </citation>
    <scope>NUCLEOTIDE SEQUENCE [LARGE SCALE GENOMIC DNA]</scope>
    <source>
        <strain evidence="9 12">CFSAN001621</strain>
    </source>
</reference>
<dbReference type="InterPro" id="IPR029016">
    <property type="entry name" value="GAF-like_dom_sf"/>
</dbReference>
<dbReference type="EMBL" id="CP034299">
    <property type="protein sequence ID" value="QHH11282.1"/>
    <property type="molecule type" value="Genomic_DNA"/>
</dbReference>
<evidence type="ECO:0000313" key="12">
    <source>
        <dbReference type="Proteomes" id="UP000191946"/>
    </source>
</evidence>
<dbReference type="GeneID" id="1191164"/>
<dbReference type="SUPFAM" id="SSF55073">
    <property type="entry name" value="Nucleotide cyclase"/>
    <property type="match status" value="1"/>
</dbReference>
<reference evidence="6" key="5">
    <citation type="submission" date="2019-12" db="EMBL/GenBank/DDBJ databases">
        <authorList>
            <consortium name="NCBI Pathogen Detection Project"/>
        </authorList>
    </citation>
    <scope>NUCLEOTIDE SEQUENCE</scope>
    <source>
        <strain evidence="6">1930</strain>
    </source>
</reference>
<dbReference type="Proteomes" id="UP000555836">
    <property type="component" value="Unassembled WGS sequence"/>
</dbReference>
<dbReference type="GO" id="GO:1902201">
    <property type="term" value="P:negative regulation of bacterial-type flagellum-dependent cell motility"/>
    <property type="evidence" value="ECO:0007669"/>
    <property type="project" value="TreeGrafter"/>
</dbReference>
<reference evidence="7 11" key="1">
    <citation type="submission" date="2015-07" db="EMBL/GenBank/DDBJ databases">
        <title>Foodborne Vibrio parahaemolyticus Isolates.</title>
        <authorList>
            <person name="Ronholm J."/>
            <person name="Petronella N."/>
            <person name="Kenwell R."/>
            <person name="Banerjee S."/>
        </authorList>
    </citation>
    <scope>NUCLEOTIDE SEQUENCE [LARGE SCALE GENOMIC DNA]</scope>
    <source>
        <strain evidence="7 11">HS-06-05</strain>
    </source>
</reference>
<dbReference type="GO" id="GO:0052621">
    <property type="term" value="F:diguanylate cyclase activity"/>
    <property type="evidence" value="ECO:0007669"/>
    <property type="project" value="UniProtKB-EC"/>
</dbReference>
<dbReference type="InterPro" id="IPR000160">
    <property type="entry name" value="GGDEF_dom"/>
</dbReference>
<dbReference type="InterPro" id="IPR050469">
    <property type="entry name" value="Diguanylate_Cyclase"/>
</dbReference>
<evidence type="ECO:0000313" key="7">
    <source>
        <dbReference type="EMBL" id="KOY32742.1"/>
    </source>
</evidence>
<dbReference type="Proteomes" id="UP000037697">
    <property type="component" value="Unassembled WGS sequence"/>
</dbReference>
<dbReference type="EC" id="2.7.7.65" evidence="2"/>
<reference evidence="6" key="3">
    <citation type="journal article" date="2018" name="Genome Biol.">
        <title>SKESA: strategic k-mer extension for scrupulous assemblies.</title>
        <authorList>
            <person name="Souvorov A."/>
            <person name="Agarwala R."/>
            <person name="Lipman D.J."/>
        </authorList>
    </citation>
    <scope>NUCLEOTIDE SEQUENCE</scope>
    <source>
        <strain evidence="6">1930</strain>
    </source>
</reference>
<gene>
    <name evidence="7" type="ORF">ACX05_11105</name>
    <name evidence="9" type="ORF">AKG60_14685</name>
    <name evidence="10" type="ORF">EHC69_18400</name>
    <name evidence="8" type="ORF">HKB21_09000</name>
    <name evidence="5" type="ORF">I7278_09515</name>
    <name evidence="6" type="ORF">I7278_29415</name>
</gene>
<name>A0A0F2HRU6_VIBPH</name>
<evidence type="ECO:0000313" key="8">
    <source>
        <dbReference type="EMBL" id="NMU25760.1"/>
    </source>
</evidence>
<reference evidence="8 14" key="6">
    <citation type="submission" date="2020-04" db="EMBL/GenBank/DDBJ databases">
        <title>Whole-genome sequencing of Vibrio spp. from China reveals different genetic environments of blaCTX-M-14 among diverse lineages.</title>
        <authorList>
            <person name="Zheng Z."/>
            <person name="Ye L."/>
            <person name="Chen S."/>
        </authorList>
    </citation>
    <scope>NUCLEOTIDE SEQUENCE [LARGE SCALE GENOMIC DNA]</scope>
    <source>
        <strain evidence="8 14">Vb0574</strain>
    </source>
</reference>
<evidence type="ECO:0000313" key="10">
    <source>
        <dbReference type="EMBL" id="QHH11282.1"/>
    </source>
</evidence>
<dbReference type="InterPro" id="IPR043128">
    <property type="entry name" value="Rev_trsase/Diguanyl_cyclase"/>
</dbReference>
<sequence>MRLERTFDPNDLSTQNMESPICLPIGFVHFLAQSQTLQQVLDTVAEWINRIFESDRTSITLYENSDYLKVYSFSGNKAIPADFLVPIDQAFVGRVFKNQQLIICDDVSQSDELDCVMLTSSGMGTCMDAPLMHGQMCLGTLNVAHHQTHFYTKEQAAQLQCIANWIALNIALHIQIMKMEHLATTDDLTGIPNRREFMRQIEHRLSEFRTQGIKFHVAILDLDNFKKLNDKFGHDAGDKSLIHAANTIKGHLRECDLLARVGGEEFAIVLRSRSSQEAMDTLETIRNALETTTIRYSGRDMTFTASIGVTQVCGLDDSFEPLVKRADLALYKAKETGRNRVEINHSEHQGVSNEQ</sequence>
<dbReference type="EMBL" id="DACQKT010000084">
    <property type="protein sequence ID" value="HAS6680878.1"/>
    <property type="molecule type" value="Genomic_DNA"/>
</dbReference>
<dbReference type="RefSeq" id="WP_005459714.1">
    <property type="nucleotide sequence ID" value="NZ_CABMHD010000003.1"/>
</dbReference>
<evidence type="ECO:0000256" key="1">
    <source>
        <dbReference type="ARBA" id="ARBA00001946"/>
    </source>
</evidence>
<feature type="domain" description="GGDEF" evidence="4">
    <location>
        <begin position="213"/>
        <end position="346"/>
    </location>
</feature>
<evidence type="ECO:0000313" key="5">
    <source>
        <dbReference type="EMBL" id="HAS6677045.1"/>
    </source>
</evidence>
<dbReference type="OrthoDB" id="5800589at2"/>
<dbReference type="NCBIfam" id="TIGR00254">
    <property type="entry name" value="GGDEF"/>
    <property type="match status" value="1"/>
</dbReference>
<reference evidence="10 13" key="4">
    <citation type="submission" date="2018-12" db="EMBL/GenBank/DDBJ databases">
        <title>Genomic insights into the evolutionary origins and pathogenicity of five Vibrio parahaemolyticus strains isolated from the shrimp with acute hepatopancreatic necrosis disease (AHPND).</title>
        <authorList>
            <person name="Yang Q."/>
            <person name="Dong X."/>
            <person name="Xie G."/>
            <person name="Fu S."/>
            <person name="Zou P."/>
            <person name="Sun J."/>
            <person name="Wang Y."/>
            <person name="Huang J."/>
        </authorList>
    </citation>
    <scope>NUCLEOTIDE SEQUENCE [LARGE SCALE GENOMIC DNA]</scope>
    <source>
        <strain evidence="10 13">20160303005-1</strain>
    </source>
</reference>
<evidence type="ECO:0000256" key="3">
    <source>
        <dbReference type="ARBA" id="ARBA00034247"/>
    </source>
</evidence>
<keyword evidence="12" id="KW-1185">Reference proteome</keyword>
<dbReference type="GO" id="GO:0005886">
    <property type="term" value="C:plasma membrane"/>
    <property type="evidence" value="ECO:0007669"/>
    <property type="project" value="TreeGrafter"/>
</dbReference>
<evidence type="ECO:0000313" key="9">
    <source>
        <dbReference type="EMBL" id="OQJ99254.1"/>
    </source>
</evidence>
<dbReference type="SMART" id="SM00065">
    <property type="entry name" value="GAF"/>
    <property type="match status" value="1"/>
</dbReference>
<dbReference type="EMBL" id="DACQKT010000003">
    <property type="protein sequence ID" value="HAS6677045.1"/>
    <property type="molecule type" value="Genomic_DNA"/>
</dbReference>
<evidence type="ECO:0000313" key="13">
    <source>
        <dbReference type="Proteomes" id="UP000464718"/>
    </source>
</evidence>
<dbReference type="EMBL" id="LHQV01000015">
    <property type="protein sequence ID" value="OQJ99254.1"/>
    <property type="molecule type" value="Genomic_DNA"/>
</dbReference>
<dbReference type="Pfam" id="PF00990">
    <property type="entry name" value="GGDEF"/>
    <property type="match status" value="1"/>
</dbReference>
<evidence type="ECO:0000313" key="14">
    <source>
        <dbReference type="Proteomes" id="UP000555836"/>
    </source>
</evidence>
<evidence type="ECO:0000313" key="11">
    <source>
        <dbReference type="Proteomes" id="UP000037697"/>
    </source>
</evidence>
<dbReference type="CDD" id="cd01949">
    <property type="entry name" value="GGDEF"/>
    <property type="match status" value="1"/>
</dbReference>
<dbReference type="EMBL" id="JABCLD010001111">
    <property type="protein sequence ID" value="NMU25760.1"/>
    <property type="molecule type" value="Genomic_DNA"/>
</dbReference>
<evidence type="ECO:0000256" key="2">
    <source>
        <dbReference type="ARBA" id="ARBA00012528"/>
    </source>
</evidence>
<accession>A0A0F2HRU6</accession>
<dbReference type="Proteomes" id="UP000856022">
    <property type="component" value="Unassembled WGS sequence"/>
</dbReference>
<comment type="cofactor">
    <cofactor evidence="1">
        <name>Mg(2+)</name>
        <dbReference type="ChEBI" id="CHEBI:18420"/>
    </cofactor>
</comment>
<dbReference type="Gene3D" id="3.30.70.270">
    <property type="match status" value="1"/>
</dbReference>
<dbReference type="FunFam" id="3.30.70.270:FF:000001">
    <property type="entry name" value="Diguanylate cyclase domain protein"/>
    <property type="match status" value="1"/>
</dbReference>
<dbReference type="Gene3D" id="3.30.450.40">
    <property type="match status" value="1"/>
</dbReference>
<comment type="catalytic activity">
    <reaction evidence="3">
        <text>2 GTP = 3',3'-c-di-GMP + 2 diphosphate</text>
        <dbReference type="Rhea" id="RHEA:24898"/>
        <dbReference type="ChEBI" id="CHEBI:33019"/>
        <dbReference type="ChEBI" id="CHEBI:37565"/>
        <dbReference type="ChEBI" id="CHEBI:58805"/>
        <dbReference type="EC" id="2.7.7.65"/>
    </reaction>
</comment>
<dbReference type="PROSITE" id="PS50887">
    <property type="entry name" value="GGDEF"/>
    <property type="match status" value="1"/>
</dbReference>
<dbReference type="InterPro" id="IPR029787">
    <property type="entry name" value="Nucleotide_cyclase"/>
</dbReference>
<dbReference type="Proteomes" id="UP000191946">
    <property type="component" value="Unassembled WGS sequence"/>
</dbReference>
<dbReference type="EMBL" id="LIRS01000067">
    <property type="protein sequence ID" value="KOY32742.1"/>
    <property type="molecule type" value="Genomic_DNA"/>
</dbReference>
<dbReference type="AlphaFoldDB" id="A0A0F2HRU6"/>
<dbReference type="OMA" id="RMESTYL"/>
<dbReference type="PANTHER" id="PTHR45138:SF9">
    <property type="entry name" value="DIGUANYLATE CYCLASE DGCM-RELATED"/>
    <property type="match status" value="1"/>
</dbReference>
<dbReference type="Pfam" id="PF01590">
    <property type="entry name" value="GAF"/>
    <property type="match status" value="1"/>
</dbReference>
<dbReference type="InterPro" id="IPR003018">
    <property type="entry name" value="GAF"/>
</dbReference>
<dbReference type="Proteomes" id="UP000464718">
    <property type="component" value="Chromosome ii"/>
</dbReference>
<protein>
    <recommendedName>
        <fullName evidence="2">diguanylate cyclase</fullName>
        <ecNumber evidence="2">2.7.7.65</ecNumber>
    </recommendedName>
</protein>
<dbReference type="GO" id="GO:0043709">
    <property type="term" value="P:cell adhesion involved in single-species biofilm formation"/>
    <property type="evidence" value="ECO:0007669"/>
    <property type="project" value="TreeGrafter"/>
</dbReference>
<organism evidence="6">
    <name type="scientific">Vibrio parahaemolyticus</name>
    <dbReference type="NCBI Taxonomy" id="670"/>
    <lineage>
        <taxon>Bacteria</taxon>
        <taxon>Pseudomonadati</taxon>
        <taxon>Pseudomonadota</taxon>
        <taxon>Gammaproteobacteria</taxon>
        <taxon>Vibrionales</taxon>
        <taxon>Vibrionaceae</taxon>
        <taxon>Vibrio</taxon>
    </lineage>
</organism>
<evidence type="ECO:0000313" key="6">
    <source>
        <dbReference type="EMBL" id="HAS6680878.1"/>
    </source>
</evidence>
<evidence type="ECO:0000259" key="4">
    <source>
        <dbReference type="PROSITE" id="PS50887"/>
    </source>
</evidence>
<dbReference type="SMART" id="SM00267">
    <property type="entry name" value="GGDEF"/>
    <property type="match status" value="1"/>
</dbReference>
<dbReference type="SUPFAM" id="SSF55781">
    <property type="entry name" value="GAF domain-like"/>
    <property type="match status" value="1"/>
</dbReference>